<protein>
    <submittedName>
        <fullName evidence="1">Uncharacterized protein</fullName>
    </submittedName>
</protein>
<reference evidence="1 2" key="1">
    <citation type="journal article" date="2016" name="Nat. Commun.">
        <title>Thousands of microbial genomes shed light on interconnected biogeochemical processes in an aquifer system.</title>
        <authorList>
            <person name="Anantharaman K."/>
            <person name="Brown C.T."/>
            <person name="Hug L.A."/>
            <person name="Sharon I."/>
            <person name="Castelle C.J."/>
            <person name="Probst A.J."/>
            <person name="Thomas B.C."/>
            <person name="Singh A."/>
            <person name="Wilkins M.J."/>
            <person name="Karaoz U."/>
            <person name="Brodie E.L."/>
            <person name="Williams K.H."/>
            <person name="Hubbard S.S."/>
            <person name="Banfield J.F."/>
        </authorList>
    </citation>
    <scope>NUCLEOTIDE SEQUENCE [LARGE SCALE GENOMIC DNA]</scope>
</reference>
<dbReference type="AlphaFoldDB" id="A0A1F7X6G8"/>
<proteinExistence type="predicted"/>
<organism evidence="1 2">
    <name type="scientific">Candidatus Woesebacteria bacterium RBG_13_36_22</name>
    <dbReference type="NCBI Taxonomy" id="1802478"/>
    <lineage>
        <taxon>Bacteria</taxon>
        <taxon>Candidatus Woeseibacteriota</taxon>
    </lineage>
</organism>
<evidence type="ECO:0000313" key="2">
    <source>
        <dbReference type="Proteomes" id="UP000176939"/>
    </source>
</evidence>
<accession>A0A1F7X6G8</accession>
<gene>
    <name evidence="1" type="ORF">A2Z67_02720</name>
</gene>
<dbReference type="EMBL" id="MGFQ01000007">
    <property type="protein sequence ID" value="OGM10493.1"/>
    <property type="molecule type" value="Genomic_DNA"/>
</dbReference>
<evidence type="ECO:0000313" key="1">
    <source>
        <dbReference type="EMBL" id="OGM10493.1"/>
    </source>
</evidence>
<sequence length="61" mass="7087">MLSILFLNNGKGDAVTGHYFWKVMINDTTIAKGELKNHRRALGWQGLLRKFVKSLEKERQK</sequence>
<dbReference type="Proteomes" id="UP000176939">
    <property type="component" value="Unassembled WGS sequence"/>
</dbReference>
<comment type="caution">
    <text evidence="1">The sequence shown here is derived from an EMBL/GenBank/DDBJ whole genome shotgun (WGS) entry which is preliminary data.</text>
</comment>
<name>A0A1F7X6G8_9BACT</name>